<feature type="region of interest" description="Disordered" evidence="1">
    <location>
        <begin position="52"/>
        <end position="73"/>
    </location>
</feature>
<accession>A0A1G2JPY5</accession>
<dbReference type="Proteomes" id="UP000178935">
    <property type="component" value="Unassembled WGS sequence"/>
</dbReference>
<name>A0A1G2JPY5_9BACT</name>
<evidence type="ECO:0000256" key="1">
    <source>
        <dbReference type="SAM" id="MobiDB-lite"/>
    </source>
</evidence>
<gene>
    <name evidence="2" type="ORF">A2561_01295</name>
</gene>
<reference evidence="2 3" key="1">
    <citation type="journal article" date="2016" name="Nat. Commun.">
        <title>Thousands of microbial genomes shed light on interconnected biogeochemical processes in an aquifer system.</title>
        <authorList>
            <person name="Anantharaman K."/>
            <person name="Brown C.T."/>
            <person name="Hug L.A."/>
            <person name="Sharon I."/>
            <person name="Castelle C.J."/>
            <person name="Probst A.J."/>
            <person name="Thomas B.C."/>
            <person name="Singh A."/>
            <person name="Wilkins M.J."/>
            <person name="Karaoz U."/>
            <person name="Brodie E.L."/>
            <person name="Williams K.H."/>
            <person name="Hubbard S.S."/>
            <person name="Banfield J.F."/>
        </authorList>
    </citation>
    <scope>NUCLEOTIDE SEQUENCE [LARGE SCALE GENOMIC DNA]</scope>
</reference>
<dbReference type="EMBL" id="MHPU01000010">
    <property type="protein sequence ID" value="OGZ89204.1"/>
    <property type="molecule type" value="Genomic_DNA"/>
</dbReference>
<evidence type="ECO:0000313" key="2">
    <source>
        <dbReference type="EMBL" id="OGZ89204.1"/>
    </source>
</evidence>
<evidence type="ECO:0000313" key="3">
    <source>
        <dbReference type="Proteomes" id="UP000178935"/>
    </source>
</evidence>
<dbReference type="AlphaFoldDB" id="A0A1G2JPY5"/>
<proteinExistence type="predicted"/>
<organism evidence="2 3">
    <name type="scientific">Candidatus Staskawiczbacteria bacterium RIFOXYD1_FULL_32_13</name>
    <dbReference type="NCBI Taxonomy" id="1802234"/>
    <lineage>
        <taxon>Bacteria</taxon>
        <taxon>Candidatus Staskawicziibacteriota</taxon>
    </lineage>
</organism>
<protein>
    <submittedName>
        <fullName evidence="2">Uncharacterized protein</fullName>
    </submittedName>
</protein>
<sequence>MSNLSNLEKAKRALSGKRRFKVIIEESETYEIEVEAKSQQEANDLAMKEYEEGNIQSNGGNGGNIIETEELED</sequence>
<comment type="caution">
    <text evidence="2">The sequence shown here is derived from an EMBL/GenBank/DDBJ whole genome shotgun (WGS) entry which is preliminary data.</text>
</comment>